<sequence length="123" mass="12820">MQRAGPPVLLPGTPLSRTLGISATSAPAQDCARRPLPSALRGLRGGATAGDSPLLLLREEALPLCEESREGLLRTLTPPTNYSSQDSLGEARDCFKGGCPNLGRLACCFWTTIPITPTTGTGS</sequence>
<keyword evidence="2" id="KW-1185">Reference proteome</keyword>
<gene>
    <name evidence="1" type="ORF">PODLI_1B003800</name>
</gene>
<evidence type="ECO:0000313" key="2">
    <source>
        <dbReference type="Proteomes" id="UP001178461"/>
    </source>
</evidence>
<name>A0AA35PKR7_9SAUR</name>
<proteinExistence type="predicted"/>
<dbReference type="EMBL" id="OX395138">
    <property type="protein sequence ID" value="CAI5789505.1"/>
    <property type="molecule type" value="Genomic_DNA"/>
</dbReference>
<accession>A0AA35PKR7</accession>
<dbReference type="AlphaFoldDB" id="A0AA35PKR7"/>
<evidence type="ECO:0000313" key="1">
    <source>
        <dbReference type="EMBL" id="CAI5789505.1"/>
    </source>
</evidence>
<organism evidence="1 2">
    <name type="scientific">Podarcis lilfordi</name>
    <name type="common">Lilford's wall lizard</name>
    <dbReference type="NCBI Taxonomy" id="74358"/>
    <lineage>
        <taxon>Eukaryota</taxon>
        <taxon>Metazoa</taxon>
        <taxon>Chordata</taxon>
        <taxon>Craniata</taxon>
        <taxon>Vertebrata</taxon>
        <taxon>Euteleostomi</taxon>
        <taxon>Lepidosauria</taxon>
        <taxon>Squamata</taxon>
        <taxon>Bifurcata</taxon>
        <taxon>Unidentata</taxon>
        <taxon>Episquamata</taxon>
        <taxon>Laterata</taxon>
        <taxon>Lacertibaenia</taxon>
        <taxon>Lacertidae</taxon>
        <taxon>Podarcis</taxon>
    </lineage>
</organism>
<dbReference type="Proteomes" id="UP001178461">
    <property type="component" value="Chromosome 13"/>
</dbReference>
<protein>
    <submittedName>
        <fullName evidence="1">Uncharacterized protein</fullName>
    </submittedName>
</protein>
<reference evidence="1" key="1">
    <citation type="submission" date="2022-12" db="EMBL/GenBank/DDBJ databases">
        <authorList>
            <person name="Alioto T."/>
            <person name="Alioto T."/>
            <person name="Gomez Garrido J."/>
        </authorList>
    </citation>
    <scope>NUCLEOTIDE SEQUENCE</scope>
</reference>